<proteinExistence type="predicted"/>
<sequence length="73" mass="7793">MDGLPLLRAPRLALVAALGHGPALASWQPDNSATTGPLVSRWPVCPECPRATMDTGTTCRATPRPLHRPLLEI</sequence>
<dbReference type="AlphaFoldDB" id="A0AAE1U047"/>
<name>A0AAE1U047_9EUCA</name>
<keyword evidence="1" id="KW-0732">Signal</keyword>
<feature type="signal peptide" evidence="1">
    <location>
        <begin position="1"/>
        <end position="25"/>
    </location>
</feature>
<accession>A0AAE1U047</accession>
<evidence type="ECO:0000256" key="1">
    <source>
        <dbReference type="SAM" id="SignalP"/>
    </source>
</evidence>
<protein>
    <recommendedName>
        <fullName evidence="4">Secreted protein</fullName>
    </recommendedName>
</protein>
<keyword evidence="3" id="KW-1185">Reference proteome</keyword>
<reference evidence="2" key="1">
    <citation type="submission" date="2023-11" db="EMBL/GenBank/DDBJ databases">
        <title>Genome assemblies of two species of porcelain crab, Petrolisthes cinctipes and Petrolisthes manimaculis (Anomura: Porcellanidae).</title>
        <authorList>
            <person name="Angst P."/>
        </authorList>
    </citation>
    <scope>NUCLEOTIDE SEQUENCE</scope>
    <source>
        <strain evidence="2">PB745_02</strain>
        <tissue evidence="2">Gill</tissue>
    </source>
</reference>
<organism evidence="2 3">
    <name type="scientific">Petrolisthes manimaculis</name>
    <dbReference type="NCBI Taxonomy" id="1843537"/>
    <lineage>
        <taxon>Eukaryota</taxon>
        <taxon>Metazoa</taxon>
        <taxon>Ecdysozoa</taxon>
        <taxon>Arthropoda</taxon>
        <taxon>Crustacea</taxon>
        <taxon>Multicrustacea</taxon>
        <taxon>Malacostraca</taxon>
        <taxon>Eumalacostraca</taxon>
        <taxon>Eucarida</taxon>
        <taxon>Decapoda</taxon>
        <taxon>Pleocyemata</taxon>
        <taxon>Anomura</taxon>
        <taxon>Galatheoidea</taxon>
        <taxon>Porcellanidae</taxon>
        <taxon>Petrolisthes</taxon>
    </lineage>
</organism>
<dbReference type="Proteomes" id="UP001292094">
    <property type="component" value="Unassembled WGS sequence"/>
</dbReference>
<evidence type="ECO:0008006" key="4">
    <source>
        <dbReference type="Google" id="ProtNLM"/>
    </source>
</evidence>
<evidence type="ECO:0000313" key="2">
    <source>
        <dbReference type="EMBL" id="KAK4301430.1"/>
    </source>
</evidence>
<evidence type="ECO:0000313" key="3">
    <source>
        <dbReference type="Proteomes" id="UP001292094"/>
    </source>
</evidence>
<comment type="caution">
    <text evidence="2">The sequence shown here is derived from an EMBL/GenBank/DDBJ whole genome shotgun (WGS) entry which is preliminary data.</text>
</comment>
<feature type="chain" id="PRO_5041932441" description="Secreted protein" evidence="1">
    <location>
        <begin position="26"/>
        <end position="73"/>
    </location>
</feature>
<dbReference type="EMBL" id="JAWZYT010002868">
    <property type="protein sequence ID" value="KAK4301430.1"/>
    <property type="molecule type" value="Genomic_DNA"/>
</dbReference>
<gene>
    <name evidence="2" type="ORF">Pmani_026427</name>
</gene>